<feature type="domain" description="ABC transmembrane type-1" evidence="9">
    <location>
        <begin position="34"/>
        <end position="318"/>
    </location>
</feature>
<evidence type="ECO:0000313" key="10">
    <source>
        <dbReference type="EMBL" id="PIR80679.1"/>
    </source>
</evidence>
<name>A0A2H0U5D8_9BACT</name>
<keyword evidence="6 7" id="KW-0472">Membrane</keyword>
<dbReference type="PANTHER" id="PTHR43394">
    <property type="entry name" value="ATP-DEPENDENT PERMEASE MDL1, MITOCHONDRIAL"/>
    <property type="match status" value="1"/>
</dbReference>
<dbReference type="SUPFAM" id="SSF90123">
    <property type="entry name" value="ABC transporter transmembrane region"/>
    <property type="match status" value="1"/>
</dbReference>
<dbReference type="AlphaFoldDB" id="A0A2H0U5D8"/>
<dbReference type="PROSITE" id="PS50929">
    <property type="entry name" value="ABC_TM1F"/>
    <property type="match status" value="1"/>
</dbReference>
<dbReference type="EMBL" id="PFBQ01000049">
    <property type="protein sequence ID" value="PIR80679.1"/>
    <property type="molecule type" value="Genomic_DNA"/>
</dbReference>
<feature type="domain" description="ABC transporter" evidence="8">
    <location>
        <begin position="352"/>
        <end position="587"/>
    </location>
</feature>
<accession>A0A2H0U5D8</accession>
<dbReference type="InterPro" id="IPR011527">
    <property type="entry name" value="ABC1_TM_dom"/>
</dbReference>
<dbReference type="SUPFAM" id="SSF52540">
    <property type="entry name" value="P-loop containing nucleoside triphosphate hydrolases"/>
    <property type="match status" value="1"/>
</dbReference>
<evidence type="ECO:0000256" key="1">
    <source>
        <dbReference type="ARBA" id="ARBA00004651"/>
    </source>
</evidence>
<dbReference type="Pfam" id="PF00005">
    <property type="entry name" value="ABC_tran"/>
    <property type="match status" value="1"/>
</dbReference>
<evidence type="ECO:0000256" key="7">
    <source>
        <dbReference type="SAM" id="Phobius"/>
    </source>
</evidence>
<feature type="transmembrane region" description="Helical" evidence="7">
    <location>
        <begin position="272"/>
        <end position="298"/>
    </location>
</feature>
<dbReference type="GO" id="GO:0005886">
    <property type="term" value="C:plasma membrane"/>
    <property type="evidence" value="ECO:0007669"/>
    <property type="project" value="UniProtKB-SubCell"/>
</dbReference>
<proteinExistence type="predicted"/>
<dbReference type="GO" id="GO:0016887">
    <property type="term" value="F:ATP hydrolysis activity"/>
    <property type="evidence" value="ECO:0007669"/>
    <property type="project" value="InterPro"/>
</dbReference>
<dbReference type="InterPro" id="IPR017871">
    <property type="entry name" value="ABC_transporter-like_CS"/>
</dbReference>
<dbReference type="InterPro" id="IPR036640">
    <property type="entry name" value="ABC1_TM_sf"/>
</dbReference>
<organism evidence="10 11">
    <name type="scientific">Candidatus Kuenenbacteria bacterium CG10_big_fil_rev_8_21_14_0_10_39_14</name>
    <dbReference type="NCBI Taxonomy" id="1974619"/>
    <lineage>
        <taxon>Bacteria</taxon>
        <taxon>Candidatus Kueneniibacteriota</taxon>
    </lineage>
</organism>
<dbReference type="PANTHER" id="PTHR43394:SF1">
    <property type="entry name" value="ATP-BINDING CASSETTE SUB-FAMILY B MEMBER 10, MITOCHONDRIAL"/>
    <property type="match status" value="1"/>
</dbReference>
<comment type="subcellular location">
    <subcellularLocation>
        <location evidence="1">Cell membrane</location>
        <topology evidence="1">Multi-pass membrane protein</topology>
    </subcellularLocation>
</comment>
<evidence type="ECO:0000256" key="4">
    <source>
        <dbReference type="ARBA" id="ARBA00022840"/>
    </source>
</evidence>
<dbReference type="PROSITE" id="PS50893">
    <property type="entry name" value="ABC_TRANSPORTER_2"/>
    <property type="match status" value="1"/>
</dbReference>
<dbReference type="GO" id="GO:0015421">
    <property type="term" value="F:ABC-type oligopeptide transporter activity"/>
    <property type="evidence" value="ECO:0007669"/>
    <property type="project" value="TreeGrafter"/>
</dbReference>
<evidence type="ECO:0000313" key="11">
    <source>
        <dbReference type="Proteomes" id="UP000229128"/>
    </source>
</evidence>
<dbReference type="FunFam" id="3.40.50.300:FF:000218">
    <property type="entry name" value="Multidrug ABC transporter ATP-binding protein"/>
    <property type="match status" value="1"/>
</dbReference>
<dbReference type="Gene3D" id="3.40.50.300">
    <property type="entry name" value="P-loop containing nucleotide triphosphate hydrolases"/>
    <property type="match status" value="1"/>
</dbReference>
<gene>
    <name evidence="10" type="ORF">COU24_02640</name>
</gene>
<dbReference type="CDD" id="cd07346">
    <property type="entry name" value="ABC_6TM_exporters"/>
    <property type="match status" value="1"/>
</dbReference>
<dbReference type="Gene3D" id="1.20.1560.10">
    <property type="entry name" value="ABC transporter type 1, transmembrane domain"/>
    <property type="match status" value="1"/>
</dbReference>
<feature type="transmembrane region" description="Helical" evidence="7">
    <location>
        <begin position="73"/>
        <end position="92"/>
    </location>
</feature>
<evidence type="ECO:0000259" key="8">
    <source>
        <dbReference type="PROSITE" id="PS50893"/>
    </source>
</evidence>
<keyword evidence="3" id="KW-0547">Nucleotide-binding</keyword>
<evidence type="ECO:0000256" key="5">
    <source>
        <dbReference type="ARBA" id="ARBA00022989"/>
    </source>
</evidence>
<keyword evidence="5 7" id="KW-1133">Transmembrane helix</keyword>
<evidence type="ECO:0000256" key="3">
    <source>
        <dbReference type="ARBA" id="ARBA00022741"/>
    </source>
</evidence>
<evidence type="ECO:0000259" key="9">
    <source>
        <dbReference type="PROSITE" id="PS50929"/>
    </source>
</evidence>
<keyword evidence="2 7" id="KW-0812">Transmembrane</keyword>
<comment type="caution">
    <text evidence="10">The sequence shown here is derived from an EMBL/GenBank/DDBJ whole genome shotgun (WGS) entry which is preliminary data.</text>
</comment>
<reference evidence="11" key="1">
    <citation type="submission" date="2017-09" db="EMBL/GenBank/DDBJ databases">
        <title>Depth-based differentiation of microbial function through sediment-hosted aquifers and enrichment of novel symbionts in the deep terrestrial subsurface.</title>
        <authorList>
            <person name="Probst A.J."/>
            <person name="Ladd B."/>
            <person name="Jarett J.K."/>
            <person name="Geller-Mcgrath D.E."/>
            <person name="Sieber C.M.K."/>
            <person name="Emerson J.B."/>
            <person name="Anantharaman K."/>
            <person name="Thomas B.C."/>
            <person name="Malmstrom R."/>
            <person name="Stieglmeier M."/>
            <person name="Klingl A."/>
            <person name="Woyke T."/>
            <person name="Ryan C.M."/>
            <person name="Banfield J.F."/>
        </authorList>
    </citation>
    <scope>NUCLEOTIDE SEQUENCE [LARGE SCALE GENOMIC DNA]</scope>
</reference>
<dbReference type="Proteomes" id="UP000229128">
    <property type="component" value="Unassembled WGS sequence"/>
</dbReference>
<dbReference type="GO" id="GO:0005524">
    <property type="term" value="F:ATP binding"/>
    <property type="evidence" value="ECO:0007669"/>
    <property type="project" value="UniProtKB-KW"/>
</dbReference>
<feature type="transmembrane region" description="Helical" evidence="7">
    <location>
        <begin position="177"/>
        <end position="194"/>
    </location>
</feature>
<evidence type="ECO:0000256" key="2">
    <source>
        <dbReference type="ARBA" id="ARBA00022692"/>
    </source>
</evidence>
<dbReference type="InterPro" id="IPR003593">
    <property type="entry name" value="AAA+_ATPase"/>
</dbReference>
<dbReference type="InterPro" id="IPR003439">
    <property type="entry name" value="ABC_transporter-like_ATP-bd"/>
</dbReference>
<dbReference type="SMART" id="SM00382">
    <property type="entry name" value="AAA"/>
    <property type="match status" value="1"/>
</dbReference>
<protein>
    <recommendedName>
        <fullName evidence="12">ABC transporter ATP-binding protein</fullName>
    </recommendedName>
</protein>
<evidence type="ECO:0008006" key="12">
    <source>
        <dbReference type="Google" id="ProtNLM"/>
    </source>
</evidence>
<evidence type="ECO:0000256" key="6">
    <source>
        <dbReference type="ARBA" id="ARBA00023136"/>
    </source>
</evidence>
<dbReference type="InterPro" id="IPR027417">
    <property type="entry name" value="P-loop_NTPase"/>
</dbReference>
<sequence>MIDCFVMSKQQNQINKDFWLNLWSILKPFQHRMIWLFVMVSLFELSRLVSPYFLKLVIEHIENFDQRKIKELLVLIALIFVSDGFSTLIHYYKDRRIFDFLIDMEYYLPITLQKKLISLSLGYHERENTGNKIIRVQRGVDKLTELMTNATWEFWPTVASITFTFILMLYFNWRVSLIFIVFIPIFLLITFAMNKRVNPMRRTRHEEYENASGILGQSIINIYTVQSFVAELKETKKFQNIRDHIKKIEGREWRLVLNYNVLRGFIIDFGRIAVIFYGAFLAWHGSISIGSFVFFITLSETAYHSLFRISRTYDHLIESSTAVERVTRLLDEKSSLTNNPQIKLKHPLRGQIKFSNVSFSYHKKSKTPAISKVNFEIKPGETIALVGPSGGGKTTVVKLLYRHYDVASGHILVDGRDIRDYDIHQYRKNLAIVPQDVEMFNTTLKENIAYGKTNATLAEIKNAAQIANIDFIDTLDRGLNTLVGERGIRLSGGQKQRVGIARAILAKPSILIFDEATSNLDSHSEKLIQASIERIARKQTMIIIAHRLSTVIGADKIFVIDQGRIIESGNHQELLKNEKGLYTDLLKLQALGELK</sequence>
<dbReference type="Pfam" id="PF00664">
    <property type="entry name" value="ABC_membrane"/>
    <property type="match status" value="1"/>
</dbReference>
<keyword evidence="4" id="KW-0067">ATP-binding</keyword>
<dbReference type="PROSITE" id="PS00211">
    <property type="entry name" value="ABC_TRANSPORTER_1"/>
    <property type="match status" value="1"/>
</dbReference>
<dbReference type="InterPro" id="IPR039421">
    <property type="entry name" value="Type_1_exporter"/>
</dbReference>